<evidence type="ECO:0000313" key="3">
    <source>
        <dbReference type="Proteomes" id="UP000276133"/>
    </source>
</evidence>
<organism evidence="2 3">
    <name type="scientific">Brachionus plicatilis</name>
    <name type="common">Marine rotifer</name>
    <name type="synonym">Brachionus muelleri</name>
    <dbReference type="NCBI Taxonomy" id="10195"/>
    <lineage>
        <taxon>Eukaryota</taxon>
        <taxon>Metazoa</taxon>
        <taxon>Spiralia</taxon>
        <taxon>Gnathifera</taxon>
        <taxon>Rotifera</taxon>
        <taxon>Eurotatoria</taxon>
        <taxon>Monogononta</taxon>
        <taxon>Pseudotrocha</taxon>
        <taxon>Ploima</taxon>
        <taxon>Brachionidae</taxon>
        <taxon>Brachionus</taxon>
    </lineage>
</organism>
<evidence type="ECO:0000256" key="1">
    <source>
        <dbReference type="SAM" id="SignalP"/>
    </source>
</evidence>
<name>A0A3M7PWZ2_BRAPC</name>
<keyword evidence="3" id="KW-1185">Reference proteome</keyword>
<proteinExistence type="predicted"/>
<feature type="chain" id="PRO_5017969925" evidence="1">
    <location>
        <begin position="20"/>
        <end position="179"/>
    </location>
</feature>
<sequence>MKFVALVVAFLNLASFSEHKPNDQLIVCMLAQKSIYCKQSLSSNLSCHSENDLSTFDISSLKYLAILPIDSDQQDVPLYPIYSKSKLNQSLNFNLTFLSQSVTSGTFKEGITIKDEECFAELVDMLRKTDDIRSTKAPNGKVDFVGKIYLAETGKDSINSKRWFYYPHFSGSFEWYDKK</sequence>
<reference evidence="2 3" key="1">
    <citation type="journal article" date="2018" name="Sci. Rep.">
        <title>Genomic signatures of local adaptation to the degree of environmental predictability in rotifers.</title>
        <authorList>
            <person name="Franch-Gras L."/>
            <person name="Hahn C."/>
            <person name="Garcia-Roger E.M."/>
            <person name="Carmona M.J."/>
            <person name="Serra M."/>
            <person name="Gomez A."/>
        </authorList>
    </citation>
    <scope>NUCLEOTIDE SEQUENCE [LARGE SCALE GENOMIC DNA]</scope>
    <source>
        <strain evidence="2">HYR1</strain>
    </source>
</reference>
<evidence type="ECO:0000313" key="2">
    <source>
        <dbReference type="EMBL" id="RNA03543.1"/>
    </source>
</evidence>
<protein>
    <submittedName>
        <fullName evidence="2">Uncharacterized protein</fullName>
    </submittedName>
</protein>
<keyword evidence="1" id="KW-0732">Signal</keyword>
<accession>A0A3M7PWZ2</accession>
<feature type="signal peptide" evidence="1">
    <location>
        <begin position="1"/>
        <end position="19"/>
    </location>
</feature>
<dbReference type="Proteomes" id="UP000276133">
    <property type="component" value="Unassembled WGS sequence"/>
</dbReference>
<dbReference type="AlphaFoldDB" id="A0A3M7PWZ2"/>
<comment type="caution">
    <text evidence="2">The sequence shown here is derived from an EMBL/GenBank/DDBJ whole genome shotgun (WGS) entry which is preliminary data.</text>
</comment>
<gene>
    <name evidence="2" type="ORF">BpHYR1_040962</name>
</gene>
<dbReference type="EMBL" id="REGN01008454">
    <property type="protein sequence ID" value="RNA03543.1"/>
    <property type="molecule type" value="Genomic_DNA"/>
</dbReference>